<keyword evidence="2" id="KW-1185">Reference proteome</keyword>
<comment type="caution">
    <text evidence="1">The sequence shown here is derived from an EMBL/GenBank/DDBJ whole genome shotgun (WGS) entry which is preliminary data.</text>
</comment>
<dbReference type="AlphaFoldDB" id="A0A9J6EDL8"/>
<reference evidence="1" key="1">
    <citation type="journal article" date="2020" name="Cell">
        <title>Large-Scale Comparative Analyses of Tick Genomes Elucidate Their Genetic Diversity and Vector Capacities.</title>
        <authorList>
            <consortium name="Tick Genome and Microbiome Consortium (TIGMIC)"/>
            <person name="Jia N."/>
            <person name="Wang J."/>
            <person name="Shi W."/>
            <person name="Du L."/>
            <person name="Sun Y."/>
            <person name="Zhan W."/>
            <person name="Jiang J.F."/>
            <person name="Wang Q."/>
            <person name="Zhang B."/>
            <person name="Ji P."/>
            <person name="Bell-Sakyi L."/>
            <person name="Cui X.M."/>
            <person name="Yuan T.T."/>
            <person name="Jiang B.G."/>
            <person name="Yang W.F."/>
            <person name="Lam T.T."/>
            <person name="Chang Q.C."/>
            <person name="Ding S.J."/>
            <person name="Wang X.J."/>
            <person name="Zhu J.G."/>
            <person name="Ruan X.D."/>
            <person name="Zhao L."/>
            <person name="Wei J.T."/>
            <person name="Ye R.Z."/>
            <person name="Que T.C."/>
            <person name="Du C.H."/>
            <person name="Zhou Y.H."/>
            <person name="Cheng J.X."/>
            <person name="Dai P.F."/>
            <person name="Guo W.B."/>
            <person name="Han X.H."/>
            <person name="Huang E.J."/>
            <person name="Li L.F."/>
            <person name="Wei W."/>
            <person name="Gao Y.C."/>
            <person name="Liu J.Z."/>
            <person name="Shao H.Z."/>
            <person name="Wang X."/>
            <person name="Wang C.C."/>
            <person name="Yang T.C."/>
            <person name="Huo Q.B."/>
            <person name="Li W."/>
            <person name="Chen H.Y."/>
            <person name="Chen S.E."/>
            <person name="Zhou L.G."/>
            <person name="Ni X.B."/>
            <person name="Tian J.H."/>
            <person name="Sheng Y."/>
            <person name="Liu T."/>
            <person name="Pan Y.S."/>
            <person name="Xia L.Y."/>
            <person name="Li J."/>
            <person name="Zhao F."/>
            <person name="Cao W.C."/>
        </authorList>
    </citation>
    <scope>NUCLEOTIDE SEQUENCE</scope>
    <source>
        <strain evidence="1">Rmic-2018</strain>
    </source>
</reference>
<evidence type="ECO:0008006" key="3">
    <source>
        <dbReference type="Google" id="ProtNLM"/>
    </source>
</evidence>
<dbReference type="EMBL" id="JABSTU010000005">
    <property type="protein sequence ID" value="KAH8032425.1"/>
    <property type="molecule type" value="Genomic_DNA"/>
</dbReference>
<name>A0A9J6EDL8_RHIMP</name>
<reference evidence="1" key="2">
    <citation type="submission" date="2021-09" db="EMBL/GenBank/DDBJ databases">
        <authorList>
            <person name="Jia N."/>
            <person name="Wang J."/>
            <person name="Shi W."/>
            <person name="Du L."/>
            <person name="Sun Y."/>
            <person name="Zhan W."/>
            <person name="Jiang J."/>
            <person name="Wang Q."/>
            <person name="Zhang B."/>
            <person name="Ji P."/>
            <person name="Sakyi L.B."/>
            <person name="Cui X."/>
            <person name="Yuan T."/>
            <person name="Jiang B."/>
            <person name="Yang W."/>
            <person name="Lam T.T.-Y."/>
            <person name="Chang Q."/>
            <person name="Ding S."/>
            <person name="Wang X."/>
            <person name="Zhu J."/>
            <person name="Ruan X."/>
            <person name="Zhao L."/>
            <person name="Wei J."/>
            <person name="Que T."/>
            <person name="Du C."/>
            <person name="Cheng J."/>
            <person name="Dai P."/>
            <person name="Han X."/>
            <person name="Huang E."/>
            <person name="Gao Y."/>
            <person name="Liu J."/>
            <person name="Shao H."/>
            <person name="Ye R."/>
            <person name="Li L."/>
            <person name="Wei W."/>
            <person name="Wang X."/>
            <person name="Wang C."/>
            <person name="Huo Q."/>
            <person name="Li W."/>
            <person name="Guo W."/>
            <person name="Chen H."/>
            <person name="Chen S."/>
            <person name="Zhou L."/>
            <person name="Zhou L."/>
            <person name="Ni X."/>
            <person name="Tian J."/>
            <person name="Zhou Y."/>
            <person name="Sheng Y."/>
            <person name="Liu T."/>
            <person name="Pan Y."/>
            <person name="Xia L."/>
            <person name="Li J."/>
            <person name="Zhao F."/>
            <person name="Cao W."/>
        </authorList>
    </citation>
    <scope>NUCLEOTIDE SEQUENCE</scope>
    <source>
        <strain evidence="1">Rmic-2018</strain>
        <tissue evidence="1">Larvae</tissue>
    </source>
</reference>
<sequence length="142" mass="15801">MLNTTLQIMARLLEKQLGAPPGISNDNATSAQLQITTTPDLTGMLPTYSGTESDNFAQWKTAIKSMRKRCAWTEAATVSAGILRLGGRTAAWHQTTGHLQANWSSWVTALKTEFDKPLLFCQWVAYVDTIAQRENETMTDYM</sequence>
<gene>
    <name evidence="1" type="ORF">HPB51_025181</name>
</gene>
<evidence type="ECO:0000313" key="1">
    <source>
        <dbReference type="EMBL" id="KAH8032425.1"/>
    </source>
</evidence>
<protein>
    <recommendedName>
        <fullName evidence="3">Retrotransposon gag domain-containing protein</fullName>
    </recommendedName>
</protein>
<organism evidence="1 2">
    <name type="scientific">Rhipicephalus microplus</name>
    <name type="common">Cattle tick</name>
    <name type="synonym">Boophilus microplus</name>
    <dbReference type="NCBI Taxonomy" id="6941"/>
    <lineage>
        <taxon>Eukaryota</taxon>
        <taxon>Metazoa</taxon>
        <taxon>Ecdysozoa</taxon>
        <taxon>Arthropoda</taxon>
        <taxon>Chelicerata</taxon>
        <taxon>Arachnida</taxon>
        <taxon>Acari</taxon>
        <taxon>Parasitiformes</taxon>
        <taxon>Ixodida</taxon>
        <taxon>Ixodoidea</taxon>
        <taxon>Ixodidae</taxon>
        <taxon>Rhipicephalinae</taxon>
        <taxon>Rhipicephalus</taxon>
        <taxon>Boophilus</taxon>
    </lineage>
</organism>
<accession>A0A9J6EDL8</accession>
<proteinExistence type="predicted"/>
<dbReference type="Proteomes" id="UP000821866">
    <property type="component" value="Chromosome 3"/>
</dbReference>
<evidence type="ECO:0000313" key="2">
    <source>
        <dbReference type="Proteomes" id="UP000821866"/>
    </source>
</evidence>